<evidence type="ECO:0000313" key="2">
    <source>
        <dbReference type="Proteomes" id="UP000032458"/>
    </source>
</evidence>
<dbReference type="AlphaFoldDB" id="A0A0D7CL07"/>
<dbReference type="PATRIC" id="fig|1240678.4.peg.3824"/>
<dbReference type="RefSeq" id="WP_030064898.1">
    <property type="nucleotide sequence ID" value="NZ_JRKI01000026.1"/>
</dbReference>
<gene>
    <name evidence="1" type="ORF">SNA_18165</name>
</gene>
<dbReference type="Proteomes" id="UP000032458">
    <property type="component" value="Unassembled WGS sequence"/>
</dbReference>
<dbReference type="EMBL" id="JRKI01000026">
    <property type="protein sequence ID" value="KIZ16899.1"/>
    <property type="molecule type" value="Genomic_DNA"/>
</dbReference>
<proteinExistence type="predicted"/>
<name>A0A0D7CL07_9ACTN</name>
<evidence type="ECO:0000313" key="1">
    <source>
        <dbReference type="EMBL" id="KIZ16899.1"/>
    </source>
</evidence>
<sequence>MPETEGIPVAAVINLPLDDGGTMRVRQTIHAQLTETAGLVVFPLLLGPLAVEKDWWSVTHAPSGKRIPISFRSPEAATAFANAAGPLVDWITDRPRVQKQAVLDLAHEHDGYTDEQYMAAQRKAAA</sequence>
<protein>
    <submittedName>
        <fullName evidence="1">Uncharacterized protein</fullName>
    </submittedName>
</protein>
<comment type="caution">
    <text evidence="1">The sequence shown here is derived from an EMBL/GenBank/DDBJ whole genome shotgun (WGS) entry which is preliminary data.</text>
</comment>
<accession>A0A0D7CL07</accession>
<organism evidence="1 2">
    <name type="scientific">Streptomyces natalensis ATCC 27448</name>
    <dbReference type="NCBI Taxonomy" id="1240678"/>
    <lineage>
        <taxon>Bacteria</taxon>
        <taxon>Bacillati</taxon>
        <taxon>Actinomycetota</taxon>
        <taxon>Actinomycetes</taxon>
        <taxon>Kitasatosporales</taxon>
        <taxon>Streptomycetaceae</taxon>
        <taxon>Streptomyces</taxon>
    </lineage>
</organism>
<reference evidence="1 2" key="1">
    <citation type="submission" date="2014-09" db="EMBL/GenBank/DDBJ databases">
        <title>Draft genome sequence of Streptomyces natalensis ATCC 27448, producer of the antifungal pimaricin.</title>
        <authorList>
            <person name="Mendes M.V."/>
            <person name="Beites T."/>
            <person name="Pires S."/>
            <person name="Santos C.L."/>
            <person name="Moradas-Ferreira P."/>
        </authorList>
    </citation>
    <scope>NUCLEOTIDE SEQUENCE [LARGE SCALE GENOMIC DNA]</scope>
    <source>
        <strain evidence="1 2">ATCC 27448</strain>
    </source>
</reference>
<keyword evidence="2" id="KW-1185">Reference proteome</keyword>